<evidence type="ECO:0000313" key="1">
    <source>
        <dbReference type="EMBL" id="GGQ22217.1"/>
    </source>
</evidence>
<name>A0ABQ2RE86_9ACTN</name>
<organism evidence="1 2">
    <name type="scientific">Streptosporangium pseudovulgare</name>
    <dbReference type="NCBI Taxonomy" id="35765"/>
    <lineage>
        <taxon>Bacteria</taxon>
        <taxon>Bacillati</taxon>
        <taxon>Actinomycetota</taxon>
        <taxon>Actinomycetes</taxon>
        <taxon>Streptosporangiales</taxon>
        <taxon>Streptosporangiaceae</taxon>
        <taxon>Streptosporangium</taxon>
    </lineage>
</organism>
<evidence type="ECO:0000313" key="2">
    <source>
        <dbReference type="Proteomes" id="UP000611554"/>
    </source>
</evidence>
<dbReference type="InterPro" id="IPR016032">
    <property type="entry name" value="Sig_transdc_resp-reg_C-effctor"/>
</dbReference>
<accession>A0ABQ2RE86</accession>
<dbReference type="SUPFAM" id="SSF46894">
    <property type="entry name" value="C-terminal effector domain of the bipartite response regulators"/>
    <property type="match status" value="1"/>
</dbReference>
<protein>
    <submittedName>
        <fullName evidence="1">Uncharacterized protein</fullName>
    </submittedName>
</protein>
<gene>
    <name evidence="1" type="ORF">GCM10010140_60590</name>
</gene>
<keyword evidence="2" id="KW-1185">Reference proteome</keyword>
<dbReference type="Gene3D" id="1.10.10.10">
    <property type="entry name" value="Winged helix-like DNA-binding domain superfamily/Winged helix DNA-binding domain"/>
    <property type="match status" value="1"/>
</dbReference>
<sequence length="179" mass="18618">MISVSLIIDNPDLLVIAIASLAADPGCRLLARAGGLPELTERQGDRADVIVVDAALAGPPDGAETLRLLRAAGHRAFALGEDATLVEAPAQSALAPGRLAPAIRTLLGVGPQLSGQERAVLLGYASGLTLETAARRAGIQPSTAKKYLERIKRKYADCGRSAYTKVDLARCAREDGLLG</sequence>
<reference evidence="2" key="1">
    <citation type="journal article" date="2019" name="Int. J. Syst. Evol. Microbiol.">
        <title>The Global Catalogue of Microorganisms (GCM) 10K type strain sequencing project: providing services to taxonomists for standard genome sequencing and annotation.</title>
        <authorList>
            <consortium name="The Broad Institute Genomics Platform"/>
            <consortium name="The Broad Institute Genome Sequencing Center for Infectious Disease"/>
            <person name="Wu L."/>
            <person name="Ma J."/>
        </authorList>
    </citation>
    <scope>NUCLEOTIDE SEQUENCE [LARGE SCALE GENOMIC DNA]</scope>
    <source>
        <strain evidence="2">JCM 3115</strain>
    </source>
</reference>
<dbReference type="InterPro" id="IPR036388">
    <property type="entry name" value="WH-like_DNA-bd_sf"/>
</dbReference>
<dbReference type="EMBL" id="BMQJ01000018">
    <property type="protein sequence ID" value="GGQ22217.1"/>
    <property type="molecule type" value="Genomic_DNA"/>
</dbReference>
<dbReference type="RefSeq" id="WP_189249860.1">
    <property type="nucleotide sequence ID" value="NZ_BMQJ01000018.1"/>
</dbReference>
<proteinExistence type="predicted"/>
<dbReference type="Proteomes" id="UP000611554">
    <property type="component" value="Unassembled WGS sequence"/>
</dbReference>
<comment type="caution">
    <text evidence="1">The sequence shown here is derived from an EMBL/GenBank/DDBJ whole genome shotgun (WGS) entry which is preliminary data.</text>
</comment>